<evidence type="ECO:0000256" key="5">
    <source>
        <dbReference type="HAMAP-Rule" id="MF_00238"/>
    </source>
</evidence>
<keyword evidence="2 5" id="KW-0547">Nucleotide-binding</keyword>
<evidence type="ECO:0000256" key="3">
    <source>
        <dbReference type="ARBA" id="ARBA00022777"/>
    </source>
</evidence>
<comment type="catalytic activity">
    <reaction evidence="5">
        <text>CMP + ATP = CDP + ADP</text>
        <dbReference type="Rhea" id="RHEA:11600"/>
        <dbReference type="ChEBI" id="CHEBI:30616"/>
        <dbReference type="ChEBI" id="CHEBI:58069"/>
        <dbReference type="ChEBI" id="CHEBI:60377"/>
        <dbReference type="ChEBI" id="CHEBI:456216"/>
        <dbReference type="EC" id="2.7.4.25"/>
    </reaction>
</comment>
<feature type="binding site" evidence="5">
    <location>
        <begin position="12"/>
        <end position="20"/>
    </location>
    <ligand>
        <name>ATP</name>
        <dbReference type="ChEBI" id="CHEBI:30616"/>
    </ligand>
</feature>
<dbReference type="Proteomes" id="UP000824988">
    <property type="component" value="Chromosome"/>
</dbReference>
<evidence type="ECO:0000313" key="7">
    <source>
        <dbReference type="EMBL" id="BBL71685.1"/>
    </source>
</evidence>
<dbReference type="EC" id="2.7.4.25" evidence="5"/>
<dbReference type="InterPro" id="IPR011994">
    <property type="entry name" value="Cytidylate_kinase_dom"/>
</dbReference>
<comment type="similarity">
    <text evidence="5">Belongs to the cytidylate kinase family. Type 1 subfamily.</text>
</comment>
<dbReference type="InterPro" id="IPR003136">
    <property type="entry name" value="Cytidylate_kin"/>
</dbReference>
<accession>A0A8D5AN31</accession>
<dbReference type="GO" id="GO:0006220">
    <property type="term" value="P:pyrimidine nucleotide metabolic process"/>
    <property type="evidence" value="ECO:0007669"/>
    <property type="project" value="UniProtKB-UniRule"/>
</dbReference>
<dbReference type="HAMAP" id="MF_00238">
    <property type="entry name" value="Cytidyl_kinase_type1"/>
    <property type="match status" value="1"/>
</dbReference>
<dbReference type="AlphaFoldDB" id="A0A8D5AN31"/>
<dbReference type="CDD" id="cd02020">
    <property type="entry name" value="CMPK"/>
    <property type="match status" value="1"/>
</dbReference>
<gene>
    <name evidence="5 7" type="primary">cmk</name>
    <name evidence="7" type="ORF">MoryE10_22910</name>
</gene>
<dbReference type="RefSeq" id="WP_221047102.1">
    <property type="nucleotide sequence ID" value="NZ_AP019782.1"/>
</dbReference>
<comment type="subcellular location">
    <subcellularLocation>
        <location evidence="5">Cytoplasm</location>
    </subcellularLocation>
</comment>
<sequence>MADLPPVLAIDGPGGAGKGTVSRALAQRLGWNYLDSGAIYRALAVAVRRRGVALDDLAAVVATARAMDLSFRTADGFAVLLDGDDVSAEIQREETGAAASHIAPHPEVRAVLLEKQRAFRRPPGLVADGRDMGTVVFADAPYKVFLTASAEVRAERRYKQLKEQGLDVNLGQLTLELEERDRRDRERAVSPLVPAADATVVDSSGLTIDQVIARVLDLING</sequence>
<protein>
    <recommendedName>
        <fullName evidence="5">Cytidylate kinase</fullName>
        <shortName evidence="5">CK</shortName>
        <ecNumber evidence="5">2.7.4.25</ecNumber>
    </recommendedName>
    <alternativeName>
        <fullName evidence="5">Cytidine monophosphate kinase</fullName>
        <shortName evidence="5">CMP kinase</shortName>
    </alternativeName>
</protein>
<proteinExistence type="inferred from homology"/>
<dbReference type="GO" id="GO:0036431">
    <property type="term" value="F:dCMP kinase activity"/>
    <property type="evidence" value="ECO:0007669"/>
    <property type="project" value="InterPro"/>
</dbReference>
<keyword evidence="4 5" id="KW-0067">ATP-binding</keyword>
<keyword evidence="5" id="KW-0963">Cytoplasm</keyword>
<evidence type="ECO:0000256" key="4">
    <source>
        <dbReference type="ARBA" id="ARBA00022840"/>
    </source>
</evidence>
<keyword evidence="3 5" id="KW-0418">Kinase</keyword>
<keyword evidence="1 5" id="KW-0808">Transferase</keyword>
<organism evidence="7 8">
    <name type="scientific">Methylogaea oryzae</name>
    <dbReference type="NCBI Taxonomy" id="1295382"/>
    <lineage>
        <taxon>Bacteria</taxon>
        <taxon>Pseudomonadati</taxon>
        <taxon>Pseudomonadota</taxon>
        <taxon>Gammaproteobacteria</taxon>
        <taxon>Methylococcales</taxon>
        <taxon>Methylococcaceae</taxon>
        <taxon>Methylogaea</taxon>
    </lineage>
</organism>
<evidence type="ECO:0000256" key="2">
    <source>
        <dbReference type="ARBA" id="ARBA00022741"/>
    </source>
</evidence>
<evidence type="ECO:0000313" key="8">
    <source>
        <dbReference type="Proteomes" id="UP000824988"/>
    </source>
</evidence>
<keyword evidence="8" id="KW-1185">Reference proteome</keyword>
<dbReference type="EMBL" id="AP019782">
    <property type="protein sequence ID" value="BBL71685.1"/>
    <property type="molecule type" value="Genomic_DNA"/>
</dbReference>
<dbReference type="KEGG" id="moz:MoryE10_22910"/>
<dbReference type="GO" id="GO:0005737">
    <property type="term" value="C:cytoplasm"/>
    <property type="evidence" value="ECO:0007669"/>
    <property type="project" value="UniProtKB-SubCell"/>
</dbReference>
<dbReference type="Pfam" id="PF02224">
    <property type="entry name" value="Cytidylate_kin"/>
    <property type="match status" value="1"/>
</dbReference>
<comment type="catalytic activity">
    <reaction evidence="5">
        <text>dCMP + ATP = dCDP + ADP</text>
        <dbReference type="Rhea" id="RHEA:25094"/>
        <dbReference type="ChEBI" id="CHEBI:30616"/>
        <dbReference type="ChEBI" id="CHEBI:57566"/>
        <dbReference type="ChEBI" id="CHEBI:58593"/>
        <dbReference type="ChEBI" id="CHEBI:456216"/>
        <dbReference type="EC" id="2.7.4.25"/>
    </reaction>
</comment>
<evidence type="ECO:0000259" key="6">
    <source>
        <dbReference type="Pfam" id="PF02224"/>
    </source>
</evidence>
<dbReference type="GO" id="GO:0005524">
    <property type="term" value="F:ATP binding"/>
    <property type="evidence" value="ECO:0007669"/>
    <property type="project" value="UniProtKB-UniRule"/>
</dbReference>
<feature type="domain" description="Cytidylate kinase" evidence="6">
    <location>
        <begin position="9"/>
        <end position="220"/>
    </location>
</feature>
<dbReference type="NCBIfam" id="TIGR00017">
    <property type="entry name" value="cmk"/>
    <property type="match status" value="1"/>
</dbReference>
<evidence type="ECO:0000256" key="1">
    <source>
        <dbReference type="ARBA" id="ARBA00022679"/>
    </source>
</evidence>
<reference evidence="7" key="1">
    <citation type="submission" date="2019-06" db="EMBL/GenBank/DDBJ databases">
        <title>Complete genome sequence of Methylogaea oryzae strain JCM16910.</title>
        <authorList>
            <person name="Asakawa S."/>
        </authorList>
    </citation>
    <scope>NUCLEOTIDE SEQUENCE</scope>
    <source>
        <strain evidence="7">E10</strain>
    </source>
</reference>
<name>A0A8D5AN31_9GAMM</name>